<sequence length="52" mass="5803">EAVHMASLYPAEFLGLAHELGRIEPGYRANLVLADERINVLRTWIDGQPSDP</sequence>
<evidence type="ECO:0000256" key="1">
    <source>
        <dbReference type="ARBA" id="ARBA00022801"/>
    </source>
</evidence>
<keyword evidence="1" id="KW-0378">Hydrolase</keyword>
<dbReference type="SUPFAM" id="SSF51338">
    <property type="entry name" value="Composite domain of metallo-dependent hydrolases"/>
    <property type="match status" value="1"/>
</dbReference>
<dbReference type="InterPro" id="IPR006680">
    <property type="entry name" value="Amidohydro-rel"/>
</dbReference>
<dbReference type="Gene3D" id="3.20.20.140">
    <property type="entry name" value="Metal-dependent hydrolases"/>
    <property type="match status" value="1"/>
</dbReference>
<proteinExistence type="predicted"/>
<reference evidence="3" key="1">
    <citation type="submission" date="2013-08" db="EMBL/GenBank/DDBJ databases">
        <authorList>
            <person name="Mendez C."/>
            <person name="Richter M."/>
            <person name="Ferrer M."/>
            <person name="Sanchez J."/>
        </authorList>
    </citation>
    <scope>NUCLEOTIDE SEQUENCE</scope>
</reference>
<dbReference type="Gene3D" id="2.30.40.10">
    <property type="entry name" value="Urease, subunit C, domain 1"/>
    <property type="match status" value="1"/>
</dbReference>
<evidence type="ECO:0000313" key="3">
    <source>
        <dbReference type="EMBL" id="EQD50205.1"/>
    </source>
</evidence>
<reference evidence="3" key="2">
    <citation type="journal article" date="2014" name="ISME J.">
        <title>Microbial stratification in low pH oxic and suboxic macroscopic growths along an acid mine drainage.</title>
        <authorList>
            <person name="Mendez-Garcia C."/>
            <person name="Mesa V."/>
            <person name="Sprenger R.R."/>
            <person name="Richter M."/>
            <person name="Diez M.S."/>
            <person name="Solano J."/>
            <person name="Bargiela R."/>
            <person name="Golyshina O.V."/>
            <person name="Manteca A."/>
            <person name="Ramos J.L."/>
            <person name="Gallego J.R."/>
            <person name="Llorente I."/>
            <person name="Martins Dos Santos V.A."/>
            <person name="Jensen O.N."/>
            <person name="Pelaez A.I."/>
            <person name="Sanchez J."/>
            <person name="Ferrer M."/>
        </authorList>
    </citation>
    <scope>NUCLEOTIDE SEQUENCE</scope>
</reference>
<dbReference type="InterPro" id="IPR011059">
    <property type="entry name" value="Metal-dep_hydrolase_composite"/>
</dbReference>
<feature type="non-terminal residue" evidence="3">
    <location>
        <position position="1"/>
    </location>
</feature>
<dbReference type="AlphaFoldDB" id="T1B7N7"/>
<dbReference type="GO" id="GO:0008448">
    <property type="term" value="F:N-acetylglucosamine-6-phosphate deacetylase activity"/>
    <property type="evidence" value="ECO:0007669"/>
    <property type="project" value="TreeGrafter"/>
</dbReference>
<feature type="domain" description="Amidohydrolase-related" evidence="2">
    <location>
        <begin position="1"/>
        <end position="48"/>
    </location>
</feature>
<name>T1B7N7_9ZZZZ</name>
<accession>T1B7N7</accession>
<dbReference type="PANTHER" id="PTHR11113:SF14">
    <property type="entry name" value="N-ACETYLGLUCOSAMINE-6-PHOSPHATE DEACETYLASE"/>
    <property type="match status" value="1"/>
</dbReference>
<protein>
    <submittedName>
        <fullName evidence="3">N-acetylgalactosamine-6-phosphate deacetylase</fullName>
    </submittedName>
</protein>
<gene>
    <name evidence="3" type="ORF">B2A_07388</name>
</gene>
<dbReference type="Pfam" id="PF01979">
    <property type="entry name" value="Amidohydro_1"/>
    <property type="match status" value="1"/>
</dbReference>
<organism evidence="3">
    <name type="scientific">mine drainage metagenome</name>
    <dbReference type="NCBI Taxonomy" id="410659"/>
    <lineage>
        <taxon>unclassified sequences</taxon>
        <taxon>metagenomes</taxon>
        <taxon>ecological metagenomes</taxon>
    </lineage>
</organism>
<dbReference type="EMBL" id="AUZZ01005286">
    <property type="protein sequence ID" value="EQD50205.1"/>
    <property type="molecule type" value="Genomic_DNA"/>
</dbReference>
<evidence type="ECO:0000259" key="2">
    <source>
        <dbReference type="Pfam" id="PF01979"/>
    </source>
</evidence>
<dbReference type="GO" id="GO:0006046">
    <property type="term" value="P:N-acetylglucosamine catabolic process"/>
    <property type="evidence" value="ECO:0007669"/>
    <property type="project" value="TreeGrafter"/>
</dbReference>
<comment type="caution">
    <text evidence="3">The sequence shown here is derived from an EMBL/GenBank/DDBJ whole genome shotgun (WGS) entry which is preliminary data.</text>
</comment>
<dbReference type="PANTHER" id="PTHR11113">
    <property type="entry name" value="N-ACETYLGLUCOSAMINE-6-PHOSPHATE DEACETYLASE"/>
    <property type="match status" value="1"/>
</dbReference>